<keyword evidence="5" id="KW-1185">Reference proteome</keyword>
<dbReference type="PANTHER" id="PTHR11835">
    <property type="entry name" value="DECARBOXYLATING DEHYDROGENASES-ISOCITRATE, ISOPROPYLMALATE, TARTRATE"/>
    <property type="match status" value="1"/>
</dbReference>
<gene>
    <name evidence="4" type="ORF">IFM89_034900</name>
</gene>
<comment type="similarity">
    <text evidence="1">Belongs to the isocitrate and isopropylmalate dehydrogenases family.</text>
</comment>
<sequence>MCQVLSTAEVPIKWEEHFVGNKEDQRTKSYLTWESLESIRKNGAGIKAPMWKPIGNAQRSIYHAFREELSLYASVKLFNSLYGYKPRKNDVDIVTVTQQMRGVDESQVCAHVAEYAFYYARTHGRDKVSAIHEPEITTKTDGLFLKCCREVANKYPEIRYEEITREACVIKVFFAFVNIRCLTLLSVGVGTVTPFPGRILSLWISSWLIYIIPKVKFVSSCNIGEGGIALAEAVPGTEPDFTEKNLANPTPLLLSTVMMLHHLKLHDKADRITKAIVKTIAQGTHQTADVGGICATTCVTKAICNNI</sequence>
<dbReference type="Gene3D" id="3.40.718.10">
    <property type="entry name" value="Isopropylmalate Dehydrogenase"/>
    <property type="match status" value="3"/>
</dbReference>
<dbReference type="PANTHER" id="PTHR11835:SF34">
    <property type="entry name" value="ISOCITRATE DEHYDROGENASE [NAD] SUBUNIT ALPHA, MITOCHONDRIAL"/>
    <property type="match status" value="1"/>
</dbReference>
<dbReference type="SUPFAM" id="SSF53659">
    <property type="entry name" value="Isocitrate/Isopropylmalate dehydrogenase-like"/>
    <property type="match status" value="1"/>
</dbReference>
<dbReference type="GO" id="GO:0006102">
    <property type="term" value="P:isocitrate metabolic process"/>
    <property type="evidence" value="ECO:0007669"/>
    <property type="project" value="TreeGrafter"/>
</dbReference>
<dbReference type="SMART" id="SM01329">
    <property type="entry name" value="Iso_dh"/>
    <property type="match status" value="1"/>
</dbReference>
<keyword evidence="2" id="KW-0560">Oxidoreductase</keyword>
<dbReference type="GO" id="GO:0005739">
    <property type="term" value="C:mitochondrion"/>
    <property type="evidence" value="ECO:0007669"/>
    <property type="project" value="TreeGrafter"/>
</dbReference>
<evidence type="ECO:0000256" key="1">
    <source>
        <dbReference type="ARBA" id="ARBA00007769"/>
    </source>
</evidence>
<dbReference type="AlphaFoldDB" id="A0A835I7S1"/>
<accession>A0A835I7S1</accession>
<protein>
    <recommendedName>
        <fullName evidence="3">Isopropylmalate dehydrogenase-like domain-containing protein</fullName>
    </recommendedName>
</protein>
<dbReference type="GO" id="GO:0006099">
    <property type="term" value="P:tricarboxylic acid cycle"/>
    <property type="evidence" value="ECO:0007669"/>
    <property type="project" value="TreeGrafter"/>
</dbReference>
<dbReference type="GO" id="GO:0004449">
    <property type="term" value="F:isocitrate dehydrogenase (NAD+) activity"/>
    <property type="evidence" value="ECO:0007669"/>
    <property type="project" value="TreeGrafter"/>
</dbReference>
<dbReference type="InterPro" id="IPR024084">
    <property type="entry name" value="IsoPropMal-DH-like_dom"/>
</dbReference>
<evidence type="ECO:0000256" key="2">
    <source>
        <dbReference type="ARBA" id="ARBA00023002"/>
    </source>
</evidence>
<feature type="domain" description="Isopropylmalate dehydrogenase-like" evidence="3">
    <location>
        <begin position="1"/>
        <end position="303"/>
    </location>
</feature>
<proteinExistence type="inferred from homology"/>
<dbReference type="EMBL" id="JADFTS010000004">
    <property type="protein sequence ID" value="KAF9611717.1"/>
    <property type="molecule type" value="Genomic_DNA"/>
</dbReference>
<name>A0A835I7S1_9MAGN</name>
<dbReference type="OrthoDB" id="10261637at2759"/>
<evidence type="ECO:0000313" key="4">
    <source>
        <dbReference type="EMBL" id="KAF9611717.1"/>
    </source>
</evidence>
<evidence type="ECO:0000313" key="5">
    <source>
        <dbReference type="Proteomes" id="UP000631114"/>
    </source>
</evidence>
<comment type="caution">
    <text evidence="4">The sequence shown here is derived from an EMBL/GenBank/DDBJ whole genome shotgun (WGS) entry which is preliminary data.</text>
</comment>
<dbReference type="Pfam" id="PF00180">
    <property type="entry name" value="Iso_dh"/>
    <property type="match status" value="1"/>
</dbReference>
<organism evidence="4 5">
    <name type="scientific">Coptis chinensis</name>
    <dbReference type="NCBI Taxonomy" id="261450"/>
    <lineage>
        <taxon>Eukaryota</taxon>
        <taxon>Viridiplantae</taxon>
        <taxon>Streptophyta</taxon>
        <taxon>Embryophyta</taxon>
        <taxon>Tracheophyta</taxon>
        <taxon>Spermatophyta</taxon>
        <taxon>Magnoliopsida</taxon>
        <taxon>Ranunculales</taxon>
        <taxon>Ranunculaceae</taxon>
        <taxon>Coptidoideae</taxon>
        <taxon>Coptis</taxon>
    </lineage>
</organism>
<evidence type="ECO:0000259" key="3">
    <source>
        <dbReference type="SMART" id="SM01329"/>
    </source>
</evidence>
<reference evidence="4 5" key="1">
    <citation type="submission" date="2020-10" db="EMBL/GenBank/DDBJ databases">
        <title>The Coptis chinensis genome and diversification of protoberbering-type alkaloids.</title>
        <authorList>
            <person name="Wang B."/>
            <person name="Shu S."/>
            <person name="Song C."/>
            <person name="Liu Y."/>
        </authorList>
    </citation>
    <scope>NUCLEOTIDE SEQUENCE [LARGE SCALE GENOMIC DNA]</scope>
    <source>
        <strain evidence="4">HL-2020</strain>
        <tissue evidence="4">Leaf</tissue>
    </source>
</reference>
<dbReference type="Proteomes" id="UP000631114">
    <property type="component" value="Unassembled WGS sequence"/>
</dbReference>